<dbReference type="PIRSF" id="PIRSF005925">
    <property type="entry name" value="Dos"/>
    <property type="match status" value="1"/>
</dbReference>
<dbReference type="SMART" id="SM00267">
    <property type="entry name" value="GGDEF"/>
    <property type="match status" value="1"/>
</dbReference>
<dbReference type="RefSeq" id="WP_075147784.1">
    <property type="nucleotide sequence ID" value="NZ_CP018839.1"/>
</dbReference>
<evidence type="ECO:0000313" key="1">
    <source>
        <dbReference type="EMBL" id="APR04286.1"/>
    </source>
</evidence>
<dbReference type="SMART" id="SM00086">
    <property type="entry name" value="PAC"/>
    <property type="match status" value="1"/>
</dbReference>
<dbReference type="PANTHER" id="PTHR44757">
    <property type="entry name" value="DIGUANYLATE CYCLASE DGCP"/>
    <property type="match status" value="1"/>
</dbReference>
<dbReference type="PROSITE" id="PS50887">
    <property type="entry name" value="GGDEF"/>
    <property type="match status" value="1"/>
</dbReference>
<dbReference type="OrthoDB" id="9813903at2"/>
<reference evidence="1 2" key="1">
    <citation type="submission" date="2016-12" db="EMBL/GenBank/DDBJ databases">
        <title>Complete genome sequence of Thauera chlorobenzoica, a Betaproteobacterium degrading haloaromatics anaerobically to CO2 and halides.</title>
        <authorList>
            <person name="Goris T."/>
            <person name="Mergelsberg M."/>
            <person name="Boll M."/>
        </authorList>
    </citation>
    <scope>NUCLEOTIDE SEQUENCE [LARGE SCALE GENOMIC DNA]</scope>
    <source>
        <strain evidence="1 2">3CB1</strain>
    </source>
</reference>
<dbReference type="STRING" id="96773.Tchl_1427"/>
<dbReference type="CDD" id="cd01948">
    <property type="entry name" value="EAL"/>
    <property type="match status" value="1"/>
</dbReference>
<dbReference type="KEGG" id="tcl:Tchl_1427"/>
<dbReference type="FunFam" id="3.20.20.450:FF:000001">
    <property type="entry name" value="Cyclic di-GMP phosphodiesterase yahA"/>
    <property type="match status" value="1"/>
</dbReference>
<dbReference type="EMBL" id="CP018839">
    <property type="protein sequence ID" value="APR04286.1"/>
    <property type="molecule type" value="Genomic_DNA"/>
</dbReference>
<dbReference type="SUPFAM" id="SSF141868">
    <property type="entry name" value="EAL domain-like"/>
    <property type="match status" value="1"/>
</dbReference>
<dbReference type="PROSITE" id="PS50113">
    <property type="entry name" value="PAC"/>
    <property type="match status" value="1"/>
</dbReference>
<dbReference type="Gene3D" id="3.30.450.40">
    <property type="match status" value="1"/>
</dbReference>
<dbReference type="Pfam" id="PF00563">
    <property type="entry name" value="EAL"/>
    <property type="match status" value="1"/>
</dbReference>
<dbReference type="Pfam" id="PF08447">
    <property type="entry name" value="PAS_3"/>
    <property type="match status" value="1"/>
</dbReference>
<dbReference type="InterPro" id="IPR029016">
    <property type="entry name" value="GAF-like_dom_sf"/>
</dbReference>
<gene>
    <name evidence="1" type="ORF">Tchl_1427</name>
</gene>
<dbReference type="SUPFAM" id="SSF55785">
    <property type="entry name" value="PYP-like sensor domain (PAS domain)"/>
    <property type="match status" value="1"/>
</dbReference>
<dbReference type="InterPro" id="IPR000160">
    <property type="entry name" value="GGDEF_dom"/>
</dbReference>
<dbReference type="Proteomes" id="UP000185739">
    <property type="component" value="Chromosome"/>
</dbReference>
<dbReference type="PROSITE" id="PS50883">
    <property type="entry name" value="EAL"/>
    <property type="match status" value="1"/>
</dbReference>
<dbReference type="SUPFAM" id="SSF55781">
    <property type="entry name" value="GAF domain-like"/>
    <property type="match status" value="1"/>
</dbReference>
<dbReference type="InterPro" id="IPR013655">
    <property type="entry name" value="PAS_fold_3"/>
</dbReference>
<dbReference type="InterPro" id="IPR035919">
    <property type="entry name" value="EAL_sf"/>
</dbReference>
<dbReference type="Gene3D" id="3.20.20.450">
    <property type="entry name" value="EAL domain"/>
    <property type="match status" value="1"/>
</dbReference>
<organism evidence="1 2">
    <name type="scientific">Thauera chlorobenzoica</name>
    <dbReference type="NCBI Taxonomy" id="96773"/>
    <lineage>
        <taxon>Bacteria</taxon>
        <taxon>Pseudomonadati</taxon>
        <taxon>Pseudomonadota</taxon>
        <taxon>Betaproteobacteria</taxon>
        <taxon>Rhodocyclales</taxon>
        <taxon>Zoogloeaceae</taxon>
        <taxon>Thauera</taxon>
    </lineage>
</organism>
<dbReference type="InterPro" id="IPR035965">
    <property type="entry name" value="PAS-like_dom_sf"/>
</dbReference>
<dbReference type="NCBIfam" id="TIGR00254">
    <property type="entry name" value="GGDEF"/>
    <property type="match status" value="1"/>
</dbReference>
<dbReference type="InterPro" id="IPR052155">
    <property type="entry name" value="Biofilm_reg_signaling"/>
</dbReference>
<dbReference type="NCBIfam" id="TIGR00229">
    <property type="entry name" value="sensory_box"/>
    <property type="match status" value="1"/>
</dbReference>
<evidence type="ECO:0000313" key="2">
    <source>
        <dbReference type="Proteomes" id="UP000185739"/>
    </source>
</evidence>
<dbReference type="SMART" id="SM00065">
    <property type="entry name" value="GAF"/>
    <property type="match status" value="1"/>
</dbReference>
<proteinExistence type="predicted"/>
<dbReference type="InterPro" id="IPR003018">
    <property type="entry name" value="GAF"/>
</dbReference>
<keyword evidence="2" id="KW-1185">Reference proteome</keyword>
<dbReference type="Gene3D" id="3.30.70.270">
    <property type="match status" value="1"/>
</dbReference>
<dbReference type="Gene3D" id="3.30.450.20">
    <property type="entry name" value="PAS domain"/>
    <property type="match status" value="1"/>
</dbReference>
<dbReference type="InterPro" id="IPR012226">
    <property type="entry name" value="Diguanyl_cyclase/Pdiesterase"/>
</dbReference>
<dbReference type="InterPro" id="IPR001610">
    <property type="entry name" value="PAC"/>
</dbReference>
<dbReference type="InterPro" id="IPR001633">
    <property type="entry name" value="EAL_dom"/>
</dbReference>
<dbReference type="InterPro" id="IPR043128">
    <property type="entry name" value="Rev_trsase/Diguanyl_cyclase"/>
</dbReference>
<accession>A0A1H5YA41</accession>
<name>A0A1H5YA41_9RHOO</name>
<dbReference type="InterPro" id="IPR000700">
    <property type="entry name" value="PAS-assoc_C"/>
</dbReference>
<sequence>MVDEPYESDGARLRRLLSASPTILYSLRERDGRLSATWVSDNVARLTGYSSAQALAPGWWWDNLDPDMKDEVAARQAELFAAGRLVHEYRFRCRDGRMIWIHDELNLVRDERTGVLEALGSWTDVTVRRQAEMLQRARTDVLNCVLAGNALGDVLGLAARHVEALLPEVRVAVLLVDPASRRFSVAAAPSLPGEYRALIESVEVGEGGGCSGAAAGRGEMVAVDDALAQPEWSAALREYAGRAGIRSCCSIPFADSGGQVLGTFTLYYGVQRTLGRSEFEFMEVFTRLSALAVQKLRAEKQLERLAHYDPLTALPNRLLAHARLARALERAGGGGSGAVAVLLLDLDRFKNINESLGHPAGDELLCAIARRFEQGLGGNDRVARLGGDEFLVLAEHLQTPDDAVRVAQKIRALVQQPFALPGGQELMVSASIGISLFPRDGDNGTLLIQRADAALNQAKKQGRNAYCFYAAEWGASASARLQLEMRLRRALERAELRLFYQPQMTLGEGGFVGAEALLRWLPEGQAMIPPADFIPLAEETGLIVPIGAWVLREACRQTRAWLDAGLPFGRIAVNLSVRQFQHQDLVALVETVLCETGLPAACLELEITESALIGEVELAVAKLAALRALGVSLALDDFGTGYSSLAYLKRLPLDKLKVDQSFVRGLGARDDDRAIVSATIAMARSLGFATLAEGVETEEQLAILRALGCDAGQGYLFSRPLPAAAFARLPWFTA</sequence>
<dbReference type="Pfam" id="PF00990">
    <property type="entry name" value="GGDEF"/>
    <property type="match status" value="1"/>
</dbReference>
<dbReference type="CDD" id="cd00130">
    <property type="entry name" value="PAS"/>
    <property type="match status" value="1"/>
</dbReference>
<dbReference type="PANTHER" id="PTHR44757:SF2">
    <property type="entry name" value="BIOFILM ARCHITECTURE MAINTENANCE PROTEIN MBAA"/>
    <property type="match status" value="1"/>
</dbReference>
<dbReference type="InterPro" id="IPR029787">
    <property type="entry name" value="Nucleotide_cyclase"/>
</dbReference>
<dbReference type="Pfam" id="PF13185">
    <property type="entry name" value="GAF_2"/>
    <property type="match status" value="1"/>
</dbReference>
<dbReference type="InterPro" id="IPR000014">
    <property type="entry name" value="PAS"/>
</dbReference>
<dbReference type="CDD" id="cd01949">
    <property type="entry name" value="GGDEF"/>
    <property type="match status" value="1"/>
</dbReference>
<dbReference type="AlphaFoldDB" id="A0A1H5YA41"/>
<protein>
    <submittedName>
        <fullName evidence="1">Diguanylate cyclase/phosphodiesterase</fullName>
    </submittedName>
</protein>
<dbReference type="SMART" id="SM00052">
    <property type="entry name" value="EAL"/>
    <property type="match status" value="1"/>
</dbReference>
<dbReference type="SUPFAM" id="SSF55073">
    <property type="entry name" value="Nucleotide cyclase"/>
    <property type="match status" value="1"/>
</dbReference>